<dbReference type="EMBL" id="CDMC01000007">
    <property type="protein sequence ID" value="CEN62181.1"/>
    <property type="molecule type" value="Genomic_DNA"/>
</dbReference>
<proteinExistence type="predicted"/>
<evidence type="ECO:0000256" key="1">
    <source>
        <dbReference type="SAM" id="MobiDB-lite"/>
    </source>
</evidence>
<gene>
    <name evidence="2" type="ORF">ASPCAL08819</name>
</gene>
<feature type="region of interest" description="Disordered" evidence="1">
    <location>
        <begin position="206"/>
        <end position="226"/>
    </location>
</feature>
<reference evidence="3" key="1">
    <citation type="journal article" date="2016" name="Genome Announc.">
        <title>Draft genome sequences of fungus Aspergillus calidoustus.</title>
        <authorList>
            <person name="Horn F."/>
            <person name="Linde J."/>
            <person name="Mattern D.J."/>
            <person name="Walther G."/>
            <person name="Guthke R."/>
            <person name="Scherlach K."/>
            <person name="Martin K."/>
            <person name="Brakhage A.A."/>
            <person name="Petzke L."/>
            <person name="Valiante V."/>
        </authorList>
    </citation>
    <scope>NUCLEOTIDE SEQUENCE [LARGE SCALE GENOMIC DNA]</scope>
    <source>
        <strain evidence="3">SF006504</strain>
    </source>
</reference>
<dbReference type="Proteomes" id="UP000054771">
    <property type="component" value="Unassembled WGS sequence"/>
</dbReference>
<evidence type="ECO:0000313" key="2">
    <source>
        <dbReference type="EMBL" id="CEN62181.1"/>
    </source>
</evidence>
<name>A0A0U5GRC4_ASPCI</name>
<organism evidence="2 3">
    <name type="scientific">Aspergillus calidoustus</name>
    <dbReference type="NCBI Taxonomy" id="454130"/>
    <lineage>
        <taxon>Eukaryota</taxon>
        <taxon>Fungi</taxon>
        <taxon>Dikarya</taxon>
        <taxon>Ascomycota</taxon>
        <taxon>Pezizomycotina</taxon>
        <taxon>Eurotiomycetes</taxon>
        <taxon>Eurotiomycetidae</taxon>
        <taxon>Eurotiales</taxon>
        <taxon>Aspergillaceae</taxon>
        <taxon>Aspergillus</taxon>
        <taxon>Aspergillus subgen. Nidulantes</taxon>
    </lineage>
</organism>
<accession>A0A0U5GRC4</accession>
<keyword evidence="3" id="KW-1185">Reference proteome</keyword>
<dbReference type="AlphaFoldDB" id="A0A0U5GRC4"/>
<sequence length="327" mass="37956">MANTTKQYRAIRGPQERRIVILAWNNGPQTRKRLFPLECTQDDIDFLIAQGDIWDDAWCIQHFLNIDPTSPNITSDQKLKIAWSDFPWEEAAVKQATYRRKLDALNLKIQDRRETEQHLMTFQMEQDQRLGAITQRMQAQGMEAGEVEDAIMSEASDESKQPNPRGEWLWTIERHASYRDSAKLQAAGHKACPSQKDWGRILGVGDKPPEPAREPTPQFQSAQASRRLQRQWTKVPDWDLQHDMPGGLMATEFFEKLVMLPYSTAGVKYIKEVRVALVDLEKWYCSLREDEYMKLRTMDFDEWPVPDNVHARIQAIYQALAAPPQEE</sequence>
<evidence type="ECO:0000313" key="3">
    <source>
        <dbReference type="Proteomes" id="UP000054771"/>
    </source>
</evidence>
<protein>
    <submittedName>
        <fullName evidence="2">Uncharacterized protein</fullName>
    </submittedName>
</protein>